<feature type="transmembrane region" description="Helical" evidence="11">
    <location>
        <begin position="191"/>
        <end position="212"/>
    </location>
</feature>
<evidence type="ECO:0000256" key="3">
    <source>
        <dbReference type="ARBA" id="ARBA00008640"/>
    </source>
</evidence>
<evidence type="ECO:0000256" key="4">
    <source>
        <dbReference type="ARBA" id="ARBA00013533"/>
    </source>
</evidence>
<protein>
    <recommendedName>
        <fullName evidence="4">Golgi apparatus membrane protein TVP38</fullName>
    </recommendedName>
    <alternativeName>
        <fullName evidence="5">Golgi apparatus membrane protein tvp38</fullName>
    </alternativeName>
</protein>
<evidence type="ECO:0000256" key="10">
    <source>
        <dbReference type="SAM" id="MobiDB-lite"/>
    </source>
</evidence>
<dbReference type="STRING" id="268505.A0A2A9PLL9"/>
<dbReference type="PANTHER" id="PTHR47549:SF1">
    <property type="entry name" value="GOLGI APPARATUS MEMBRANE PROTEIN TVP38"/>
    <property type="match status" value="1"/>
</dbReference>
<reference evidence="13 14" key="2">
    <citation type="journal article" date="2017" name="Sci. Rep.">
        <title>Ant-infecting Ophiocordyceps genomes reveal a high diversity of potential behavioral manipulation genes and a possible major role for enterotoxins.</title>
        <authorList>
            <person name="de Bekker C."/>
            <person name="Ohm R.A."/>
            <person name="Evans H.C."/>
            <person name="Brachmann A."/>
            <person name="Hughes D.P."/>
        </authorList>
    </citation>
    <scope>NUCLEOTIDE SEQUENCE [LARGE SCALE GENOMIC DNA]</scope>
    <source>
        <strain evidence="13 14">SC16a</strain>
    </source>
</reference>
<sequence length="312" mass="33206">MVVLVGVVGVVVTAAYASHHFFFDWLAPRARVWRGKGGALAVVFLAVFLSAFPPLVGYSTAATVAGFVAGFPAGWPLAASAAVAGSLAAFFASRSVLAACVERLVGKDTRFVALAQVLRRDGLLCLTAIRFCPLPFSLSNGFLATVPSVSPWAFALATAISSPKLLVHVFIGSRLALLADEGDTMSSTDKAINYLSMLLSALIGLVVGLVVYRRTMARAAQLAREGLHHHHQHHHHHHHHHLSSSAAAAEVGYHDADAPLLDPDDAAAVMLDDDLPLWPVDDADARHDDDDHHAKATEQVGRTGHPPHEFSV</sequence>
<dbReference type="GO" id="GO:0000139">
    <property type="term" value="C:Golgi membrane"/>
    <property type="evidence" value="ECO:0007669"/>
    <property type="project" value="UniProtKB-SubCell"/>
</dbReference>
<evidence type="ECO:0000256" key="9">
    <source>
        <dbReference type="ARBA" id="ARBA00023136"/>
    </source>
</evidence>
<keyword evidence="7 11" id="KW-1133">Transmembrane helix</keyword>
<evidence type="ECO:0000313" key="14">
    <source>
        <dbReference type="Proteomes" id="UP000037136"/>
    </source>
</evidence>
<dbReference type="EMBL" id="LAZP02000055">
    <property type="protein sequence ID" value="PFH61780.1"/>
    <property type="molecule type" value="Genomic_DNA"/>
</dbReference>
<dbReference type="PANTHER" id="PTHR47549">
    <property type="entry name" value="GOLGI APPARATUS MEMBRANE PROTEIN TVP38-RELATED"/>
    <property type="match status" value="1"/>
</dbReference>
<evidence type="ECO:0000313" key="13">
    <source>
        <dbReference type="EMBL" id="PFH61780.1"/>
    </source>
</evidence>
<evidence type="ECO:0000259" key="12">
    <source>
        <dbReference type="Pfam" id="PF09335"/>
    </source>
</evidence>
<feature type="compositionally biased region" description="Basic and acidic residues" evidence="10">
    <location>
        <begin position="283"/>
        <end position="296"/>
    </location>
</feature>
<keyword evidence="14" id="KW-1185">Reference proteome</keyword>
<proteinExistence type="inferred from homology"/>
<dbReference type="InterPro" id="IPR051076">
    <property type="entry name" value="Golgi_membrane_TVP38/TMEM64"/>
</dbReference>
<comment type="function">
    <text evidence="1">Golgi membrane protein involved in vesicular trafficking and spindle migration.</text>
</comment>
<feature type="transmembrane region" description="Helical" evidence="11">
    <location>
        <begin position="152"/>
        <end position="171"/>
    </location>
</feature>
<dbReference type="InterPro" id="IPR032816">
    <property type="entry name" value="VTT_dom"/>
</dbReference>
<dbReference type="Pfam" id="PF09335">
    <property type="entry name" value="VTT_dom"/>
    <property type="match status" value="1"/>
</dbReference>
<evidence type="ECO:0000256" key="2">
    <source>
        <dbReference type="ARBA" id="ARBA00004653"/>
    </source>
</evidence>
<feature type="transmembrane region" description="Helical" evidence="11">
    <location>
        <begin position="6"/>
        <end position="27"/>
    </location>
</feature>
<dbReference type="AlphaFoldDB" id="A0A2A9PLL9"/>
<dbReference type="GO" id="GO:0000022">
    <property type="term" value="P:mitotic spindle elongation"/>
    <property type="evidence" value="ECO:0007669"/>
    <property type="project" value="TreeGrafter"/>
</dbReference>
<dbReference type="Proteomes" id="UP000037136">
    <property type="component" value="Unassembled WGS sequence"/>
</dbReference>
<evidence type="ECO:0000256" key="1">
    <source>
        <dbReference type="ARBA" id="ARBA00002978"/>
    </source>
</evidence>
<name>A0A2A9PLL9_OPHUN</name>
<comment type="caution">
    <text evidence="13">The sequence shown here is derived from an EMBL/GenBank/DDBJ whole genome shotgun (WGS) entry which is preliminary data.</text>
</comment>
<feature type="region of interest" description="Disordered" evidence="10">
    <location>
        <begin position="223"/>
        <end position="248"/>
    </location>
</feature>
<organism evidence="13 14">
    <name type="scientific">Ophiocordyceps unilateralis</name>
    <name type="common">Zombie-ant fungus</name>
    <name type="synonym">Torrubia unilateralis</name>
    <dbReference type="NCBI Taxonomy" id="268505"/>
    <lineage>
        <taxon>Eukaryota</taxon>
        <taxon>Fungi</taxon>
        <taxon>Dikarya</taxon>
        <taxon>Ascomycota</taxon>
        <taxon>Pezizomycotina</taxon>
        <taxon>Sordariomycetes</taxon>
        <taxon>Hypocreomycetidae</taxon>
        <taxon>Hypocreales</taxon>
        <taxon>Ophiocordycipitaceae</taxon>
        <taxon>Ophiocordyceps</taxon>
    </lineage>
</organism>
<comment type="subcellular location">
    <subcellularLocation>
        <location evidence="2">Golgi apparatus membrane</location>
        <topology evidence="2">Multi-pass membrane protein</topology>
    </subcellularLocation>
</comment>
<evidence type="ECO:0000256" key="8">
    <source>
        <dbReference type="ARBA" id="ARBA00023034"/>
    </source>
</evidence>
<keyword evidence="6 11" id="KW-0812">Transmembrane</keyword>
<reference evidence="13 14" key="1">
    <citation type="journal article" date="2015" name="BMC Genomics">
        <title>Gene expression during zombie ant biting behavior reflects the complexity underlying fungal parasitic behavioral manipulation.</title>
        <authorList>
            <person name="de Bekker C."/>
            <person name="Ohm R.A."/>
            <person name="Loreto R.G."/>
            <person name="Sebastian A."/>
            <person name="Albert I."/>
            <person name="Merrow M."/>
            <person name="Brachmann A."/>
            <person name="Hughes D.P."/>
        </authorList>
    </citation>
    <scope>NUCLEOTIDE SEQUENCE [LARGE SCALE GENOMIC DNA]</scope>
    <source>
        <strain evidence="13 14">SC16a</strain>
    </source>
</reference>
<evidence type="ECO:0000256" key="5">
    <source>
        <dbReference type="ARBA" id="ARBA00020673"/>
    </source>
</evidence>
<evidence type="ECO:0000256" key="7">
    <source>
        <dbReference type="ARBA" id="ARBA00022989"/>
    </source>
</evidence>
<feature type="transmembrane region" description="Helical" evidence="11">
    <location>
        <begin position="39"/>
        <end position="61"/>
    </location>
</feature>
<evidence type="ECO:0000256" key="6">
    <source>
        <dbReference type="ARBA" id="ARBA00022692"/>
    </source>
</evidence>
<dbReference type="OrthoDB" id="166803at2759"/>
<comment type="similarity">
    <text evidence="3">Belongs to the TVP38/TMEM64 family.</text>
</comment>
<dbReference type="GO" id="GO:0016192">
    <property type="term" value="P:vesicle-mediated transport"/>
    <property type="evidence" value="ECO:0007669"/>
    <property type="project" value="TreeGrafter"/>
</dbReference>
<feature type="domain" description="VTT" evidence="12">
    <location>
        <begin position="58"/>
        <end position="173"/>
    </location>
</feature>
<keyword evidence="8" id="KW-0333">Golgi apparatus</keyword>
<feature type="region of interest" description="Disordered" evidence="10">
    <location>
        <begin position="281"/>
        <end position="312"/>
    </location>
</feature>
<evidence type="ECO:0000256" key="11">
    <source>
        <dbReference type="SAM" id="Phobius"/>
    </source>
</evidence>
<feature type="compositionally biased region" description="Basic residues" evidence="10">
    <location>
        <begin position="227"/>
        <end position="242"/>
    </location>
</feature>
<feature type="transmembrane region" description="Helical" evidence="11">
    <location>
        <begin position="73"/>
        <end position="93"/>
    </location>
</feature>
<gene>
    <name evidence="13" type="ORF">XA68_16309</name>
</gene>
<keyword evidence="9 11" id="KW-0472">Membrane</keyword>
<accession>A0A2A9PLL9</accession>